<evidence type="ECO:0000313" key="6">
    <source>
        <dbReference type="EMBL" id="KAK3729838.1"/>
    </source>
</evidence>
<feature type="chain" id="PRO_5042092705" description="C-type lectin domain-containing protein" evidence="4">
    <location>
        <begin position="25"/>
        <end position="590"/>
    </location>
</feature>
<dbReference type="Pfam" id="PF00059">
    <property type="entry name" value="Lectin_C"/>
    <property type="match status" value="2"/>
</dbReference>
<dbReference type="CDD" id="cd00037">
    <property type="entry name" value="CLECT"/>
    <property type="match status" value="2"/>
</dbReference>
<evidence type="ECO:0000313" key="7">
    <source>
        <dbReference type="Proteomes" id="UP001283361"/>
    </source>
</evidence>
<sequence>MKITEFWTIWIIALLTVFSTGTQARGITGILGRKVAVGVPVIGSRPNPKLNFGSLSQSTLRKKTGGMAAIKTVETIITENGCPEGFTSFADSCFLEGVIPETWETAGGICKQVGGDLATINSKEEYDFIRREFGNGNKEQMWIGLSKQTPGTPYTWANGERVRYLPWTLNYTGQEPTAYVAMSLNTAQFFPKSNPKTPLPFLCGTKRVPDTASADAAAGGAAAAAGGAVAAAGSANVAEQHKVVDVRAADITQVGLDTKARPEETMITCKEGWERFEDKCFKAFYERATFQNASLRCRQEGGELLSLHSPSQSEFVRTKLLKNSPSEDFWMGLSSGENGLQWSDGSPLDYSNWTPGMSTSQILTPFRTLNPQRKDMLSHLEKCFSLNSERSLWANMKCDGETCYICFDDEDTPVGAAESFTELQGSTTPVPTSPGSTQKTSTAEAEWIFVRQGNKYQGGGAVKPRYVGKLPSYLLNGVPALSTFNISGINLDPKTVVLKSDDSAESESEAEDDQRTLTIFFVVVGTIAAVVMAAIGVIKLREQYGNSPSSWTSLRNSSRANVHSLDNVHQSLRDPETCDENQQGVYGALD</sequence>
<keyword evidence="3" id="KW-0472">Membrane</keyword>
<evidence type="ECO:0000256" key="4">
    <source>
        <dbReference type="SAM" id="SignalP"/>
    </source>
</evidence>
<dbReference type="PROSITE" id="PS50041">
    <property type="entry name" value="C_TYPE_LECTIN_2"/>
    <property type="match status" value="2"/>
</dbReference>
<dbReference type="SMART" id="SM00034">
    <property type="entry name" value="CLECT"/>
    <property type="match status" value="2"/>
</dbReference>
<feature type="domain" description="C-type lectin" evidence="5">
    <location>
        <begin position="89"/>
        <end position="204"/>
    </location>
</feature>
<keyword evidence="3" id="KW-0812">Transmembrane</keyword>
<dbReference type="InterPro" id="IPR050111">
    <property type="entry name" value="C-type_lectin/snaclec_domain"/>
</dbReference>
<dbReference type="EMBL" id="JAWDGP010007111">
    <property type="protein sequence ID" value="KAK3729838.1"/>
    <property type="molecule type" value="Genomic_DNA"/>
</dbReference>
<evidence type="ECO:0000256" key="2">
    <source>
        <dbReference type="SAM" id="MobiDB-lite"/>
    </source>
</evidence>
<evidence type="ECO:0000256" key="1">
    <source>
        <dbReference type="ARBA" id="ARBA00023157"/>
    </source>
</evidence>
<proteinExistence type="predicted"/>
<reference evidence="6" key="1">
    <citation type="journal article" date="2023" name="G3 (Bethesda)">
        <title>A reference genome for the long-term kleptoplast-retaining sea slug Elysia crispata morphotype clarki.</title>
        <authorList>
            <person name="Eastman K.E."/>
            <person name="Pendleton A.L."/>
            <person name="Shaikh M.A."/>
            <person name="Suttiyut T."/>
            <person name="Ogas R."/>
            <person name="Tomko P."/>
            <person name="Gavelis G."/>
            <person name="Widhalm J.R."/>
            <person name="Wisecaver J.H."/>
        </authorList>
    </citation>
    <scope>NUCLEOTIDE SEQUENCE</scope>
    <source>
        <strain evidence="6">ECLA1</strain>
    </source>
</reference>
<feature type="transmembrane region" description="Helical" evidence="3">
    <location>
        <begin position="517"/>
        <end position="538"/>
    </location>
</feature>
<keyword evidence="4" id="KW-0732">Signal</keyword>
<dbReference type="Gene3D" id="3.10.100.10">
    <property type="entry name" value="Mannose-Binding Protein A, subunit A"/>
    <property type="match status" value="2"/>
</dbReference>
<keyword evidence="3" id="KW-1133">Transmembrane helix</keyword>
<accession>A0AAE1CR18</accession>
<keyword evidence="1" id="KW-1015">Disulfide bond</keyword>
<dbReference type="PANTHER" id="PTHR22803">
    <property type="entry name" value="MANNOSE, PHOSPHOLIPASE, LECTIN RECEPTOR RELATED"/>
    <property type="match status" value="1"/>
</dbReference>
<keyword evidence="7" id="KW-1185">Reference proteome</keyword>
<dbReference type="AlphaFoldDB" id="A0AAE1CR18"/>
<organism evidence="6 7">
    <name type="scientific">Elysia crispata</name>
    <name type="common">lettuce slug</name>
    <dbReference type="NCBI Taxonomy" id="231223"/>
    <lineage>
        <taxon>Eukaryota</taxon>
        <taxon>Metazoa</taxon>
        <taxon>Spiralia</taxon>
        <taxon>Lophotrochozoa</taxon>
        <taxon>Mollusca</taxon>
        <taxon>Gastropoda</taxon>
        <taxon>Heterobranchia</taxon>
        <taxon>Euthyneura</taxon>
        <taxon>Panpulmonata</taxon>
        <taxon>Sacoglossa</taxon>
        <taxon>Placobranchoidea</taxon>
        <taxon>Plakobranchidae</taxon>
        <taxon>Elysia</taxon>
    </lineage>
</organism>
<name>A0AAE1CR18_9GAST</name>
<dbReference type="InterPro" id="IPR016187">
    <property type="entry name" value="CTDL_fold"/>
</dbReference>
<feature type="signal peptide" evidence="4">
    <location>
        <begin position="1"/>
        <end position="24"/>
    </location>
</feature>
<gene>
    <name evidence="6" type="ORF">RRG08_058156</name>
</gene>
<dbReference type="InterPro" id="IPR001304">
    <property type="entry name" value="C-type_lectin-like"/>
</dbReference>
<feature type="region of interest" description="Disordered" evidence="2">
    <location>
        <begin position="569"/>
        <end position="590"/>
    </location>
</feature>
<protein>
    <recommendedName>
        <fullName evidence="5">C-type lectin domain-containing protein</fullName>
    </recommendedName>
</protein>
<evidence type="ECO:0000256" key="3">
    <source>
        <dbReference type="SAM" id="Phobius"/>
    </source>
</evidence>
<dbReference type="SUPFAM" id="SSF56436">
    <property type="entry name" value="C-type lectin-like"/>
    <property type="match status" value="2"/>
</dbReference>
<dbReference type="PROSITE" id="PS00615">
    <property type="entry name" value="C_TYPE_LECTIN_1"/>
    <property type="match status" value="1"/>
</dbReference>
<comment type="caution">
    <text evidence="6">The sequence shown here is derived from an EMBL/GenBank/DDBJ whole genome shotgun (WGS) entry which is preliminary data.</text>
</comment>
<dbReference type="InterPro" id="IPR018378">
    <property type="entry name" value="C-type_lectin_CS"/>
</dbReference>
<feature type="domain" description="C-type lectin" evidence="5">
    <location>
        <begin position="276"/>
        <end position="407"/>
    </location>
</feature>
<dbReference type="InterPro" id="IPR016186">
    <property type="entry name" value="C-type_lectin-like/link_sf"/>
</dbReference>
<dbReference type="Proteomes" id="UP001283361">
    <property type="component" value="Unassembled WGS sequence"/>
</dbReference>
<evidence type="ECO:0000259" key="5">
    <source>
        <dbReference type="PROSITE" id="PS50041"/>
    </source>
</evidence>